<sequence>MAERKTKVKTKELVPTNEVRDIALKAEELIDKSNVFMQITTRGADPNSKSLVDFKVFDDAKLAKLAKNMPEINRATQAFGRQNSQATGKLMSLNMISQSPYRRLKQCLAKIERKRSALKENIFKLRKEKLKIDKLLYQKQKFEDQLIVDDVSIDHQEIEFKIQHINIQLQEKAANISDTNLYIEGALKEIGMYQDAYNEIKESYNIPDNWDENDFERCEVEEHVKTAFLHLIRDIEMNGRVNVGTHEYLEQYGVNPRTAIKLVQMYLANIEQMISEGKYANITVLYDFLDEMYNTFKDEYKHAMRRIGLKKLISEDYLYLEEKTSKDSV</sequence>
<evidence type="ECO:0000256" key="1">
    <source>
        <dbReference type="SAM" id="Coils"/>
    </source>
</evidence>
<dbReference type="AlphaFoldDB" id="A0A0F9JIC6"/>
<protein>
    <submittedName>
        <fullName evidence="2">Uncharacterized protein</fullName>
    </submittedName>
</protein>
<name>A0A0F9JIC6_9ZZZZ</name>
<organism evidence="2">
    <name type="scientific">marine sediment metagenome</name>
    <dbReference type="NCBI Taxonomy" id="412755"/>
    <lineage>
        <taxon>unclassified sequences</taxon>
        <taxon>metagenomes</taxon>
        <taxon>ecological metagenomes</taxon>
    </lineage>
</organism>
<accession>A0A0F9JIC6</accession>
<evidence type="ECO:0000313" key="2">
    <source>
        <dbReference type="EMBL" id="KKM62106.1"/>
    </source>
</evidence>
<comment type="caution">
    <text evidence="2">The sequence shown here is derived from an EMBL/GenBank/DDBJ whole genome shotgun (WGS) entry which is preliminary data.</text>
</comment>
<reference evidence="2" key="1">
    <citation type="journal article" date="2015" name="Nature">
        <title>Complex archaea that bridge the gap between prokaryotes and eukaryotes.</title>
        <authorList>
            <person name="Spang A."/>
            <person name="Saw J.H."/>
            <person name="Jorgensen S.L."/>
            <person name="Zaremba-Niedzwiedzka K."/>
            <person name="Martijn J."/>
            <person name="Lind A.E."/>
            <person name="van Eijk R."/>
            <person name="Schleper C."/>
            <person name="Guy L."/>
            <person name="Ettema T.J."/>
        </authorList>
    </citation>
    <scope>NUCLEOTIDE SEQUENCE</scope>
</reference>
<proteinExistence type="predicted"/>
<dbReference type="EMBL" id="LAZR01011362">
    <property type="protein sequence ID" value="KKM62106.1"/>
    <property type="molecule type" value="Genomic_DNA"/>
</dbReference>
<keyword evidence="1" id="KW-0175">Coiled coil</keyword>
<feature type="coiled-coil region" evidence="1">
    <location>
        <begin position="101"/>
        <end position="145"/>
    </location>
</feature>
<gene>
    <name evidence="2" type="ORF">LCGC14_1525000</name>
</gene>